<dbReference type="InterPro" id="IPR012675">
    <property type="entry name" value="Beta-grasp_dom_sf"/>
</dbReference>
<dbReference type="InterPro" id="IPR001041">
    <property type="entry name" value="2Fe-2S_ferredoxin-type"/>
</dbReference>
<dbReference type="InterPro" id="IPR002888">
    <property type="entry name" value="2Fe-2S-bd"/>
</dbReference>
<dbReference type="OrthoDB" id="9179439at2"/>
<keyword evidence="1" id="KW-0001">2Fe-2S</keyword>
<dbReference type="GO" id="GO:0046872">
    <property type="term" value="F:metal ion binding"/>
    <property type="evidence" value="ECO:0007669"/>
    <property type="project" value="UniProtKB-KW"/>
</dbReference>
<feature type="domain" description="2Fe-2S ferredoxin-type" evidence="6">
    <location>
        <begin position="3"/>
        <end position="79"/>
    </location>
</feature>
<dbReference type="SUPFAM" id="SSF54292">
    <property type="entry name" value="2Fe-2S ferredoxin-like"/>
    <property type="match status" value="1"/>
</dbReference>
<evidence type="ECO:0000313" key="8">
    <source>
        <dbReference type="Proteomes" id="UP000186609"/>
    </source>
</evidence>
<protein>
    <submittedName>
        <fullName evidence="7">Carbon monoxide dehydrogenase</fullName>
    </submittedName>
</protein>
<dbReference type="InterPro" id="IPR036010">
    <property type="entry name" value="2Fe-2S_ferredoxin-like_sf"/>
</dbReference>
<evidence type="ECO:0000256" key="1">
    <source>
        <dbReference type="ARBA" id="ARBA00022714"/>
    </source>
</evidence>
<evidence type="ECO:0000256" key="5">
    <source>
        <dbReference type="ARBA" id="ARBA00023014"/>
    </source>
</evidence>
<dbReference type="RefSeq" id="WP_076196327.1">
    <property type="nucleotide sequence ID" value="NZ_CP019236.1"/>
</dbReference>
<dbReference type="FunFam" id="3.10.20.30:FF:000020">
    <property type="entry name" value="Xanthine dehydrogenase iron-sulfur subunit"/>
    <property type="match status" value="1"/>
</dbReference>
<name>A0A1P8JR08_9BURK</name>
<sequence length="163" mass="16929">MRLPVTLQINGRVVEATLPPSTLLVDFIREHQGLTGTHQGCDTAQCGACTVLVDGAATKSCNLLVAQVDGGAVTTIEGLAATDGGLHPMQQAFGRHHALQCGYCTPGMVMRGVAMAAEGVPAEPEAVRCALSGNLCRCTGYRGIVDAVCEGLRHMRTLEGRGA</sequence>
<keyword evidence="8" id="KW-1185">Reference proteome</keyword>
<keyword evidence="4" id="KW-0408">Iron</keyword>
<dbReference type="InterPro" id="IPR036884">
    <property type="entry name" value="2Fe-2S-bd_dom_sf"/>
</dbReference>
<evidence type="ECO:0000256" key="4">
    <source>
        <dbReference type="ARBA" id="ARBA00023004"/>
    </source>
</evidence>
<dbReference type="KEGG" id="rhy:RD110_02325"/>
<evidence type="ECO:0000256" key="2">
    <source>
        <dbReference type="ARBA" id="ARBA00022723"/>
    </source>
</evidence>
<dbReference type="AlphaFoldDB" id="A0A1P8JR08"/>
<evidence type="ECO:0000259" key="6">
    <source>
        <dbReference type="PROSITE" id="PS51085"/>
    </source>
</evidence>
<dbReference type="PANTHER" id="PTHR44379">
    <property type="entry name" value="OXIDOREDUCTASE WITH IRON-SULFUR SUBUNIT"/>
    <property type="match status" value="1"/>
</dbReference>
<dbReference type="Proteomes" id="UP000186609">
    <property type="component" value="Chromosome"/>
</dbReference>
<evidence type="ECO:0000313" key="7">
    <source>
        <dbReference type="EMBL" id="APW36192.1"/>
    </source>
</evidence>
<gene>
    <name evidence="7" type="ORF">RD110_02325</name>
</gene>
<dbReference type="GO" id="GO:0051537">
    <property type="term" value="F:2 iron, 2 sulfur cluster binding"/>
    <property type="evidence" value="ECO:0007669"/>
    <property type="project" value="UniProtKB-KW"/>
</dbReference>
<dbReference type="Gene3D" id="1.10.150.120">
    <property type="entry name" value="[2Fe-2S]-binding domain"/>
    <property type="match status" value="1"/>
</dbReference>
<proteinExistence type="predicted"/>
<dbReference type="InterPro" id="IPR051452">
    <property type="entry name" value="Diverse_Oxidoreductases"/>
</dbReference>
<keyword evidence="5" id="KW-0411">Iron-sulfur</keyword>
<dbReference type="Pfam" id="PF01799">
    <property type="entry name" value="Fer2_2"/>
    <property type="match status" value="1"/>
</dbReference>
<accession>A0A1P8JR08</accession>
<dbReference type="Gene3D" id="3.10.20.30">
    <property type="match status" value="1"/>
</dbReference>
<evidence type="ECO:0000256" key="3">
    <source>
        <dbReference type="ARBA" id="ARBA00023002"/>
    </source>
</evidence>
<dbReference type="Pfam" id="PF00111">
    <property type="entry name" value="Fer2"/>
    <property type="match status" value="1"/>
</dbReference>
<keyword evidence="3" id="KW-0560">Oxidoreductase</keyword>
<dbReference type="STRING" id="1842727.RD110_02325"/>
<dbReference type="PANTHER" id="PTHR44379:SF5">
    <property type="entry name" value="OXIDOREDUCTASE WITH IRON-SULFUR SUBUNIT"/>
    <property type="match status" value="1"/>
</dbReference>
<keyword evidence="2" id="KW-0479">Metal-binding</keyword>
<reference evidence="7 8" key="1">
    <citation type="submission" date="2017-01" db="EMBL/GenBank/DDBJ databases">
        <authorList>
            <person name="Mah S.A."/>
            <person name="Swanson W.J."/>
            <person name="Moy G.W."/>
            <person name="Vacquier V.D."/>
        </authorList>
    </citation>
    <scope>NUCLEOTIDE SEQUENCE [LARGE SCALE GENOMIC DNA]</scope>
    <source>
        <strain evidence="7 8">DCY110</strain>
    </source>
</reference>
<dbReference type="InterPro" id="IPR006058">
    <property type="entry name" value="2Fe2S_fd_BS"/>
</dbReference>
<organism evidence="7 8">
    <name type="scientific">Rhodoferax koreensis</name>
    <dbReference type="NCBI Taxonomy" id="1842727"/>
    <lineage>
        <taxon>Bacteria</taxon>
        <taxon>Pseudomonadati</taxon>
        <taxon>Pseudomonadota</taxon>
        <taxon>Betaproteobacteria</taxon>
        <taxon>Burkholderiales</taxon>
        <taxon>Comamonadaceae</taxon>
        <taxon>Rhodoferax</taxon>
    </lineage>
</organism>
<dbReference type="EMBL" id="CP019236">
    <property type="protein sequence ID" value="APW36192.1"/>
    <property type="molecule type" value="Genomic_DNA"/>
</dbReference>
<dbReference type="GO" id="GO:0016491">
    <property type="term" value="F:oxidoreductase activity"/>
    <property type="evidence" value="ECO:0007669"/>
    <property type="project" value="UniProtKB-KW"/>
</dbReference>
<dbReference type="SUPFAM" id="SSF47741">
    <property type="entry name" value="CO dehydrogenase ISP C-domain like"/>
    <property type="match status" value="1"/>
</dbReference>
<dbReference type="PROSITE" id="PS51085">
    <property type="entry name" value="2FE2S_FER_2"/>
    <property type="match status" value="1"/>
</dbReference>
<dbReference type="PROSITE" id="PS00197">
    <property type="entry name" value="2FE2S_FER_1"/>
    <property type="match status" value="1"/>
</dbReference>